<protein>
    <recommendedName>
        <fullName evidence="3">Antitoxin Xre/MbcA/ParS-like toxin-binding domain-containing protein</fullName>
    </recommendedName>
</protein>
<dbReference type="AlphaFoldDB" id="A0A2P9AR38"/>
<accession>A0A2P9AR38</accession>
<name>A0A2P9AR38_9HYPH</name>
<dbReference type="Proteomes" id="UP000245698">
    <property type="component" value="Unassembled WGS sequence"/>
</dbReference>
<keyword evidence="2" id="KW-1185">Reference proteome</keyword>
<dbReference type="RefSeq" id="WP_244602973.1">
    <property type="nucleotide sequence ID" value="NZ_FUIG01000044.1"/>
</dbReference>
<sequence length="393" mass="43464">MSEKMTSEQATTSGDLDPVVRAVAEARAREAGQSMTDYLAGLILASSRGPGPSDIALKAVTAITKHQDESDPWPNNFSRQLLATVHDLYHQDSGEDWRKLVAGPEPWLASELSVSPALHLVAVFNYRIQCAALLMGAAFHEADVTDFKFHKYRHSAVHRSHVKSTWYGSIISDCVVRSKQIRSALTHRWQPTPRAERLAIDAFVLLSDLTPARTELLRLCRYDRPRAFSELAKHIDLATDQFRLSADLLAEMEGTQRRLGQPVEQSFSDVSIAILERSGGGVSLTEGAKLLGTTRQALHKRVKLGSALGMMHGSELTLPKFQFVNDRRRTHIVEGLGKVVKLFDTSRAGRWSALQFLIEKDPNLGDTPTHVLIKGRVDDVVNAARAYLGADEA</sequence>
<gene>
    <name evidence="1" type="ORF">BQ8482_360010</name>
</gene>
<evidence type="ECO:0000313" key="1">
    <source>
        <dbReference type="EMBL" id="SJM33609.1"/>
    </source>
</evidence>
<reference evidence="2" key="1">
    <citation type="submission" date="2016-12" db="EMBL/GenBank/DDBJ databases">
        <authorList>
            <person name="Brunel B."/>
        </authorList>
    </citation>
    <scope>NUCLEOTIDE SEQUENCE [LARGE SCALE GENOMIC DNA]</scope>
</reference>
<evidence type="ECO:0008006" key="3">
    <source>
        <dbReference type="Google" id="ProtNLM"/>
    </source>
</evidence>
<evidence type="ECO:0000313" key="2">
    <source>
        <dbReference type="Proteomes" id="UP000245698"/>
    </source>
</evidence>
<organism evidence="1 2">
    <name type="scientific">Mesorhizobium delmotii</name>
    <dbReference type="NCBI Taxonomy" id="1631247"/>
    <lineage>
        <taxon>Bacteria</taxon>
        <taxon>Pseudomonadati</taxon>
        <taxon>Pseudomonadota</taxon>
        <taxon>Alphaproteobacteria</taxon>
        <taxon>Hyphomicrobiales</taxon>
        <taxon>Phyllobacteriaceae</taxon>
        <taxon>Mesorhizobium</taxon>
    </lineage>
</organism>
<proteinExistence type="predicted"/>
<dbReference type="EMBL" id="FUIG01000044">
    <property type="protein sequence ID" value="SJM33609.1"/>
    <property type="molecule type" value="Genomic_DNA"/>
</dbReference>